<evidence type="ECO:0000313" key="1">
    <source>
        <dbReference type="EMBL" id="KAH7851722.1"/>
    </source>
</evidence>
<organism evidence="1 2">
    <name type="scientific">Vaccinium darrowii</name>
    <dbReference type="NCBI Taxonomy" id="229202"/>
    <lineage>
        <taxon>Eukaryota</taxon>
        <taxon>Viridiplantae</taxon>
        <taxon>Streptophyta</taxon>
        <taxon>Embryophyta</taxon>
        <taxon>Tracheophyta</taxon>
        <taxon>Spermatophyta</taxon>
        <taxon>Magnoliopsida</taxon>
        <taxon>eudicotyledons</taxon>
        <taxon>Gunneridae</taxon>
        <taxon>Pentapetalae</taxon>
        <taxon>asterids</taxon>
        <taxon>Ericales</taxon>
        <taxon>Ericaceae</taxon>
        <taxon>Vaccinioideae</taxon>
        <taxon>Vaccinieae</taxon>
        <taxon>Vaccinium</taxon>
    </lineage>
</organism>
<sequence length="646" mass="70113">MEEEGNDPYASILQVCKPTIPTIIPCSTSTTITPLFMRFVDHSLDADGTIIPPESIDAYLCLSPENEQNINNNNNDDDDDCIIIDDGEDHNDSLYIQDKDPPTPPCVVSYQISCPPIPPCVVSYQILSPPTSMESSPASPDAATDDDGDDHLTDFDYYSSHTKHDGHWLAQLKSMATQEGLLLDHSISVVTQFRSSKFWVSSLCLSQLKSMATQQALSFNHAVCVVTQFRASIYRSPAPMEITPESRKREHSLKMPKRDFADPSNIVPSKSSSDQRGLASLSKSKGKQVLADPPLKKQKHCNTNLDIIESSMCNIGSGLNELERVSVFVVSDSESERLSRFIGLNRGLTADISSSISLATKSTGNLDKSNGPSSFVDANGNRSNVAGQHNLAASTCKATINVAKSKDVGSSKSCFENPTLKHVYDTVNMGLNEQPGGRNMGGLVGMQLGRFKCVINLSVVCLASGSSMMTKVAFASVMCDEALHEKASRYYMFDSDNKVVRVWKAVLSGVEILNFVAKIRPVVFPSVAIFSFGGCTIARSCTCDCLLPLHTILSLLPVSSDVFSVLNLTPARTALYSLIHIFEKGYEKDPAIVAKEAIQEASKNGSDVVLVGTAVECRLINGILLTKFDTIDDKLDYNASTGDGKK</sequence>
<gene>
    <name evidence="1" type="ORF">Vadar_015735</name>
</gene>
<accession>A0ACB7YDP3</accession>
<dbReference type="Proteomes" id="UP000828048">
    <property type="component" value="Chromosome 8"/>
</dbReference>
<evidence type="ECO:0000313" key="2">
    <source>
        <dbReference type="Proteomes" id="UP000828048"/>
    </source>
</evidence>
<dbReference type="EMBL" id="CM037158">
    <property type="protein sequence ID" value="KAH7851722.1"/>
    <property type="molecule type" value="Genomic_DNA"/>
</dbReference>
<protein>
    <submittedName>
        <fullName evidence="1">Uncharacterized protein</fullName>
    </submittedName>
</protein>
<name>A0ACB7YDP3_9ERIC</name>
<comment type="caution">
    <text evidence="1">The sequence shown here is derived from an EMBL/GenBank/DDBJ whole genome shotgun (WGS) entry which is preliminary data.</text>
</comment>
<reference evidence="1 2" key="1">
    <citation type="journal article" date="2021" name="Hortic Res">
        <title>High-quality reference genome and annotation aids understanding of berry development for evergreen blueberry (Vaccinium darrowii).</title>
        <authorList>
            <person name="Yu J."/>
            <person name="Hulse-Kemp A.M."/>
            <person name="Babiker E."/>
            <person name="Staton M."/>
        </authorList>
    </citation>
    <scope>NUCLEOTIDE SEQUENCE [LARGE SCALE GENOMIC DNA]</scope>
    <source>
        <strain evidence="2">cv. NJ 8807/NJ 8810</strain>
        <tissue evidence="1">Young leaf</tissue>
    </source>
</reference>
<proteinExistence type="predicted"/>
<keyword evidence="2" id="KW-1185">Reference proteome</keyword>